<protein>
    <submittedName>
        <fullName evidence="1">Uncharacterized protein</fullName>
    </submittedName>
</protein>
<keyword evidence="2" id="KW-1185">Reference proteome</keyword>
<sequence>MSSASFSGNSHFKTIAQFLGNVRGWCALRYAKYMSYSLDLTLEELPTDKKAAYEQIEQLREELYAEELSDEDLRLNFKPLYDALLSKYPCICSPAGENSPWSDGPLINNFGSKHAIIAVTYSSVDEAVPFILQTCKKLGYTVYDGQEDVFHFPVGTQPQVKAPWWKFW</sequence>
<organism evidence="1 2">
    <name type="scientific">Rubritalea tangerina</name>
    <dbReference type="NCBI Taxonomy" id="430798"/>
    <lineage>
        <taxon>Bacteria</taxon>
        <taxon>Pseudomonadati</taxon>
        <taxon>Verrucomicrobiota</taxon>
        <taxon>Verrucomicrobiia</taxon>
        <taxon>Verrucomicrobiales</taxon>
        <taxon>Rubritaleaceae</taxon>
        <taxon>Rubritalea</taxon>
    </lineage>
</organism>
<evidence type="ECO:0000313" key="2">
    <source>
        <dbReference type="Proteomes" id="UP001597389"/>
    </source>
</evidence>
<evidence type="ECO:0000313" key="1">
    <source>
        <dbReference type="EMBL" id="MFD2157279.1"/>
    </source>
</evidence>
<name>A0ABW4Z5P8_9BACT</name>
<comment type="caution">
    <text evidence="1">The sequence shown here is derived from an EMBL/GenBank/DDBJ whole genome shotgun (WGS) entry which is preliminary data.</text>
</comment>
<dbReference type="RefSeq" id="WP_377090605.1">
    <property type="nucleotide sequence ID" value="NZ_JBHSJL010000014.1"/>
</dbReference>
<accession>A0ABW4Z5P8</accession>
<dbReference type="EMBL" id="JBHUJB010000002">
    <property type="protein sequence ID" value="MFD2157279.1"/>
    <property type="molecule type" value="Genomic_DNA"/>
</dbReference>
<gene>
    <name evidence="1" type="ORF">ACFSW8_00030</name>
</gene>
<reference evidence="2" key="1">
    <citation type="journal article" date="2019" name="Int. J. Syst. Evol. Microbiol.">
        <title>The Global Catalogue of Microorganisms (GCM) 10K type strain sequencing project: providing services to taxonomists for standard genome sequencing and annotation.</title>
        <authorList>
            <consortium name="The Broad Institute Genomics Platform"/>
            <consortium name="The Broad Institute Genome Sequencing Center for Infectious Disease"/>
            <person name="Wu L."/>
            <person name="Ma J."/>
        </authorList>
    </citation>
    <scope>NUCLEOTIDE SEQUENCE [LARGE SCALE GENOMIC DNA]</scope>
    <source>
        <strain evidence="2">CCUG 57942</strain>
    </source>
</reference>
<proteinExistence type="predicted"/>
<dbReference type="Proteomes" id="UP001597389">
    <property type="component" value="Unassembled WGS sequence"/>
</dbReference>